<proteinExistence type="predicted"/>
<feature type="compositionally biased region" description="Gly residues" evidence="1">
    <location>
        <begin position="202"/>
        <end position="213"/>
    </location>
</feature>
<dbReference type="OrthoDB" id="3543532at2"/>
<evidence type="ECO:0000313" key="3">
    <source>
        <dbReference type="Proteomes" id="UP000466345"/>
    </source>
</evidence>
<evidence type="ECO:0000313" key="2">
    <source>
        <dbReference type="EMBL" id="MQY11974.1"/>
    </source>
</evidence>
<dbReference type="Proteomes" id="UP000466345">
    <property type="component" value="Unassembled WGS sequence"/>
</dbReference>
<feature type="compositionally biased region" description="Basic and acidic residues" evidence="1">
    <location>
        <begin position="214"/>
        <end position="223"/>
    </location>
</feature>
<protein>
    <submittedName>
        <fullName evidence="2">Uncharacterized protein</fullName>
    </submittedName>
</protein>
<sequence>MNRTVQEAMATDFTVLETAAAAWRRMGEEMGRLGADYSGHRARTEHSGWSGESHEAWATTAAGIQRTYPDAEQYATNVSRLLLAGSQSLAGRQEALRAVVHDAERKHFRIGPNGKAKCDLAAMARALGPLTGTVILAEIVGAEVAWTQIVTERMAELAQADAELAYALQQMSMPEEEAGTDTGKTPGGSPDTGPGPDRQRGEGGPTPDGGGGPDSRDGSRSEPDGLGGQGPEPGPGPAVGQHGGGPTAGW</sequence>
<dbReference type="RefSeq" id="WP_153451315.1">
    <property type="nucleotide sequence ID" value="NZ_WEGJ01000005.1"/>
</dbReference>
<name>A0A7K0CGU7_9ACTN</name>
<comment type="caution">
    <text evidence="2">The sequence shown here is derived from an EMBL/GenBank/DDBJ whole genome shotgun (WGS) entry which is preliminary data.</text>
</comment>
<evidence type="ECO:0000256" key="1">
    <source>
        <dbReference type="SAM" id="MobiDB-lite"/>
    </source>
</evidence>
<feature type="compositionally biased region" description="Low complexity" evidence="1">
    <location>
        <begin position="180"/>
        <end position="196"/>
    </location>
</feature>
<reference evidence="2 3" key="1">
    <citation type="submission" date="2019-10" db="EMBL/GenBank/DDBJ databases">
        <title>Streptomyces smaragdinus sp. nov. and Streptomyces fabii sp. nov., isolated from the gut of fungus growing-termite Macrotermes natalensis.</title>
        <authorList>
            <person name="Schwitalla J."/>
            <person name="Benndorf R."/>
            <person name="Martin K."/>
            <person name="De Beer W."/>
            <person name="Kaster A.-K."/>
            <person name="Vollmers J."/>
            <person name="Poulsen M."/>
            <person name="Beemelmanns C."/>
        </authorList>
    </citation>
    <scope>NUCLEOTIDE SEQUENCE [LARGE SCALE GENOMIC DNA]</scope>
    <source>
        <strain evidence="2 3">RB5</strain>
    </source>
</reference>
<dbReference type="AlphaFoldDB" id="A0A7K0CGU7"/>
<organism evidence="2 3">
    <name type="scientific">Streptomyces smaragdinus</name>
    <dbReference type="NCBI Taxonomy" id="2585196"/>
    <lineage>
        <taxon>Bacteria</taxon>
        <taxon>Bacillati</taxon>
        <taxon>Actinomycetota</taxon>
        <taxon>Actinomycetes</taxon>
        <taxon>Kitasatosporales</taxon>
        <taxon>Streptomycetaceae</taxon>
        <taxon>Streptomyces</taxon>
    </lineage>
</organism>
<gene>
    <name evidence="2" type="ORF">SRB5_21020</name>
</gene>
<dbReference type="EMBL" id="WEGJ01000005">
    <property type="protein sequence ID" value="MQY11974.1"/>
    <property type="molecule type" value="Genomic_DNA"/>
</dbReference>
<accession>A0A7K0CGU7</accession>
<feature type="region of interest" description="Disordered" evidence="1">
    <location>
        <begin position="174"/>
        <end position="250"/>
    </location>
</feature>
<keyword evidence="3" id="KW-1185">Reference proteome</keyword>
<feature type="compositionally biased region" description="Gly residues" evidence="1">
    <location>
        <begin position="241"/>
        <end position="250"/>
    </location>
</feature>